<sequence>MTGTCLGSFSIHICRLLQLCDEEYDGSSPLAAPKLEPKDHSLQVGDNNIFQEPKDQKLCLLCMIGLFHLKQEDFEHQAGNRQEWNWLGRC</sequence>
<organism evidence="1 2">
    <name type="scientific">Quillaja saponaria</name>
    <name type="common">Soap bark tree</name>
    <dbReference type="NCBI Taxonomy" id="32244"/>
    <lineage>
        <taxon>Eukaryota</taxon>
        <taxon>Viridiplantae</taxon>
        <taxon>Streptophyta</taxon>
        <taxon>Embryophyta</taxon>
        <taxon>Tracheophyta</taxon>
        <taxon>Spermatophyta</taxon>
        <taxon>Magnoliopsida</taxon>
        <taxon>eudicotyledons</taxon>
        <taxon>Gunneridae</taxon>
        <taxon>Pentapetalae</taxon>
        <taxon>rosids</taxon>
        <taxon>fabids</taxon>
        <taxon>Fabales</taxon>
        <taxon>Quillajaceae</taxon>
        <taxon>Quillaja</taxon>
    </lineage>
</organism>
<dbReference type="Proteomes" id="UP001163823">
    <property type="component" value="Chromosome 6"/>
</dbReference>
<dbReference type="KEGG" id="qsa:O6P43_013695"/>
<dbReference type="EMBL" id="JARAOO010000006">
    <property type="protein sequence ID" value="KAJ7963789.1"/>
    <property type="molecule type" value="Genomic_DNA"/>
</dbReference>
<protein>
    <submittedName>
        <fullName evidence="1">Transcription factor VOZ1-like protein</fullName>
    </submittedName>
</protein>
<accession>A0AAD7LT07</accession>
<name>A0AAD7LT07_QUISA</name>
<comment type="caution">
    <text evidence="1">The sequence shown here is derived from an EMBL/GenBank/DDBJ whole genome shotgun (WGS) entry which is preliminary data.</text>
</comment>
<keyword evidence="2" id="KW-1185">Reference proteome</keyword>
<proteinExistence type="predicted"/>
<dbReference type="AlphaFoldDB" id="A0AAD7LT07"/>
<reference evidence="1" key="1">
    <citation type="journal article" date="2023" name="Science">
        <title>Elucidation of the pathway for biosynthesis of saponin adjuvants from the soapbark tree.</title>
        <authorList>
            <person name="Reed J."/>
            <person name="Orme A."/>
            <person name="El-Demerdash A."/>
            <person name="Owen C."/>
            <person name="Martin L.B.B."/>
            <person name="Misra R.C."/>
            <person name="Kikuchi S."/>
            <person name="Rejzek M."/>
            <person name="Martin A.C."/>
            <person name="Harkess A."/>
            <person name="Leebens-Mack J."/>
            <person name="Louveau T."/>
            <person name="Stephenson M.J."/>
            <person name="Osbourn A."/>
        </authorList>
    </citation>
    <scope>NUCLEOTIDE SEQUENCE</scope>
    <source>
        <strain evidence="1">S10</strain>
    </source>
</reference>
<evidence type="ECO:0000313" key="1">
    <source>
        <dbReference type="EMBL" id="KAJ7963789.1"/>
    </source>
</evidence>
<gene>
    <name evidence="1" type="ORF">O6P43_013695</name>
</gene>
<evidence type="ECO:0000313" key="2">
    <source>
        <dbReference type="Proteomes" id="UP001163823"/>
    </source>
</evidence>